<evidence type="ECO:0000256" key="9">
    <source>
        <dbReference type="ARBA" id="ARBA00023128"/>
    </source>
</evidence>
<keyword evidence="3" id="KW-0808">Transferase</keyword>
<evidence type="ECO:0000256" key="20">
    <source>
        <dbReference type="ARBA" id="ARBA00069748"/>
    </source>
</evidence>
<dbReference type="InterPro" id="IPR050997">
    <property type="entry name" value="MAPEG"/>
</dbReference>
<keyword evidence="6 23" id="KW-1133">Transmembrane helix</keyword>
<keyword evidence="10 23" id="KW-0472">Membrane</keyword>
<dbReference type="GO" id="GO:0004364">
    <property type="term" value="F:glutathione transferase activity"/>
    <property type="evidence" value="ECO:0007669"/>
    <property type="project" value="TreeGrafter"/>
</dbReference>
<comment type="catalytic activity">
    <reaction evidence="18">
        <text>leukotriene C4 = leukotriene A4 + glutathione</text>
        <dbReference type="Rhea" id="RHEA:17617"/>
        <dbReference type="ChEBI" id="CHEBI:57463"/>
        <dbReference type="ChEBI" id="CHEBI:57925"/>
        <dbReference type="ChEBI" id="CHEBI:57973"/>
        <dbReference type="EC" id="4.4.1.20"/>
    </reaction>
    <physiologicalReaction direction="right-to-left" evidence="18">
        <dbReference type="Rhea" id="RHEA:17619"/>
    </physiologicalReaction>
</comment>
<proteinExistence type="inferred from homology"/>
<evidence type="ECO:0000256" key="14">
    <source>
        <dbReference type="ARBA" id="ARBA00037884"/>
    </source>
</evidence>
<evidence type="ECO:0000256" key="21">
    <source>
        <dbReference type="ARBA" id="ARBA00075145"/>
    </source>
</evidence>
<keyword evidence="12" id="KW-0456">Lyase</keyword>
<dbReference type="RefSeq" id="XP_020910615.1">
    <property type="nucleotide sequence ID" value="XM_021054956.2"/>
</dbReference>
<evidence type="ECO:0000256" key="3">
    <source>
        <dbReference type="ARBA" id="ARBA00022679"/>
    </source>
</evidence>
<evidence type="ECO:0000256" key="1">
    <source>
        <dbReference type="ARBA" id="ARBA00004374"/>
    </source>
</evidence>
<keyword evidence="13" id="KW-0449">Lipoprotein</keyword>
<comment type="pathway">
    <text evidence="14">Lipid metabolism; leukotriene C4 biosynthesis.</text>
</comment>
<dbReference type="GO" id="GO:0004464">
    <property type="term" value="F:leukotriene-C4 synthase activity"/>
    <property type="evidence" value="ECO:0007669"/>
    <property type="project" value="UniProtKB-EC"/>
</dbReference>
<comment type="similarity">
    <text evidence="2">Belongs to the MAPEG family.</text>
</comment>
<dbReference type="InterPro" id="IPR023352">
    <property type="entry name" value="MAPEG-like_dom_sf"/>
</dbReference>
<dbReference type="KEGG" id="epa:110248429"/>
<evidence type="ECO:0000256" key="19">
    <source>
        <dbReference type="ARBA" id="ARBA00051411"/>
    </source>
</evidence>
<comment type="subcellular location">
    <subcellularLocation>
        <location evidence="1">Mitochondrion outer membrane</location>
        <topology evidence="1">Multi-pass membrane protein</topology>
    </subcellularLocation>
</comment>
<reference evidence="24" key="1">
    <citation type="submission" date="2022-11" db="UniProtKB">
        <authorList>
            <consortium name="EnsemblMetazoa"/>
        </authorList>
    </citation>
    <scope>IDENTIFICATION</scope>
</reference>
<evidence type="ECO:0000256" key="11">
    <source>
        <dbReference type="ARBA" id="ARBA00023139"/>
    </source>
</evidence>
<dbReference type="Proteomes" id="UP000887567">
    <property type="component" value="Unplaced"/>
</dbReference>
<evidence type="ECO:0000256" key="15">
    <source>
        <dbReference type="ARBA" id="ARBA00037916"/>
    </source>
</evidence>
<protein>
    <recommendedName>
        <fullName evidence="20">Glutathione S-transferase 3, mitochondrial</fullName>
        <ecNumber evidence="16">4.4.1.20</ecNumber>
    </recommendedName>
    <alternativeName>
        <fullName evidence="21">Glutathione peroxidase MGST3</fullName>
    </alternativeName>
    <alternativeName>
        <fullName evidence="22">LTC4 synthase MGST3</fullName>
    </alternativeName>
</protein>
<comment type="pathway">
    <text evidence="15">Lipid metabolism; arachidonate metabolism.</text>
</comment>
<feature type="transmembrane region" description="Helical" evidence="23">
    <location>
        <begin position="115"/>
        <end position="136"/>
    </location>
</feature>
<dbReference type="GeneID" id="110248429"/>
<evidence type="ECO:0000256" key="13">
    <source>
        <dbReference type="ARBA" id="ARBA00023288"/>
    </source>
</evidence>
<accession>A0A913XX51</accession>
<keyword evidence="9" id="KW-0496">Mitochondrion</keyword>
<feature type="transmembrane region" description="Helical" evidence="23">
    <location>
        <begin position="12"/>
        <end position="29"/>
    </location>
</feature>
<keyword evidence="5" id="KW-1000">Mitochondrion outer membrane</keyword>
<evidence type="ECO:0000256" key="10">
    <source>
        <dbReference type="ARBA" id="ARBA00023136"/>
    </source>
</evidence>
<name>A0A913XX51_EXADI</name>
<sequence length="139" mass="15530">MATLVIPKEYGYVVLTGVSSAFLITYLAMNVGKARKKFKVEYPKMYDDKEIVFNCYQRAHQNTLENYPQYLMLLLIGGLKHPIVCSVGGLVWILGRIAYAHGYYTGDPSKRMYGGFGYLGLFAMLGSTAHFALDLLGVL</sequence>
<dbReference type="OrthoDB" id="410651at2759"/>
<evidence type="ECO:0000256" key="12">
    <source>
        <dbReference type="ARBA" id="ARBA00023239"/>
    </source>
</evidence>
<dbReference type="GO" id="GO:0004602">
    <property type="term" value="F:glutathione peroxidase activity"/>
    <property type="evidence" value="ECO:0007669"/>
    <property type="project" value="TreeGrafter"/>
</dbReference>
<comment type="catalytic activity">
    <reaction evidence="17">
        <text>(5S)-hydroperoxy-(6E,8Z,11Z,14Z)-eicosatetraenoate + 2 glutathione = (5S)-hydroxy-(6E,8Z,11Z,14Z)-eicosatetraenoate + glutathione disulfide + H2O</text>
        <dbReference type="Rhea" id="RHEA:48620"/>
        <dbReference type="ChEBI" id="CHEBI:15377"/>
        <dbReference type="ChEBI" id="CHEBI:57450"/>
        <dbReference type="ChEBI" id="CHEBI:57925"/>
        <dbReference type="ChEBI" id="CHEBI:58297"/>
        <dbReference type="ChEBI" id="CHEBI:90632"/>
    </reaction>
    <physiologicalReaction direction="left-to-right" evidence="17">
        <dbReference type="Rhea" id="RHEA:48621"/>
    </physiologicalReaction>
</comment>
<dbReference type="PANTHER" id="PTHR10250">
    <property type="entry name" value="MICROSOMAL GLUTATHIONE S-TRANSFERASE"/>
    <property type="match status" value="1"/>
</dbReference>
<dbReference type="AlphaFoldDB" id="A0A913XX51"/>
<dbReference type="Gene3D" id="1.20.120.550">
    <property type="entry name" value="Membrane associated eicosanoid/glutathione metabolism-like domain"/>
    <property type="match status" value="1"/>
</dbReference>
<evidence type="ECO:0000256" key="22">
    <source>
        <dbReference type="ARBA" id="ARBA00076908"/>
    </source>
</evidence>
<keyword evidence="8" id="KW-0443">Lipid metabolism</keyword>
<evidence type="ECO:0000256" key="17">
    <source>
        <dbReference type="ARBA" id="ARBA00043664"/>
    </source>
</evidence>
<dbReference type="GO" id="GO:0006691">
    <property type="term" value="P:leukotriene metabolic process"/>
    <property type="evidence" value="ECO:0007669"/>
    <property type="project" value="UniProtKB-ARBA"/>
</dbReference>
<keyword evidence="7" id="KW-0560">Oxidoreductase</keyword>
<evidence type="ECO:0000256" key="16">
    <source>
        <dbReference type="ARBA" id="ARBA00039056"/>
    </source>
</evidence>
<dbReference type="OMA" id="IAYAHGY"/>
<evidence type="ECO:0000256" key="18">
    <source>
        <dbReference type="ARBA" id="ARBA00049298"/>
    </source>
</evidence>
<dbReference type="InterPro" id="IPR001129">
    <property type="entry name" value="Membr-assoc_MAPEG"/>
</dbReference>
<evidence type="ECO:0000256" key="7">
    <source>
        <dbReference type="ARBA" id="ARBA00023002"/>
    </source>
</evidence>
<dbReference type="GO" id="GO:0005783">
    <property type="term" value="C:endoplasmic reticulum"/>
    <property type="evidence" value="ECO:0007669"/>
    <property type="project" value="TreeGrafter"/>
</dbReference>
<evidence type="ECO:0000313" key="25">
    <source>
        <dbReference type="Proteomes" id="UP000887567"/>
    </source>
</evidence>
<dbReference type="PANTHER" id="PTHR10250:SF26">
    <property type="entry name" value="GLUTATHIONE S-TRANSFERASE 3, MITOCHONDRIAL"/>
    <property type="match status" value="1"/>
</dbReference>
<dbReference type="EnsemblMetazoa" id="XM_021054956.2">
    <property type="protein sequence ID" value="XP_020910615.1"/>
    <property type="gene ID" value="LOC110248429"/>
</dbReference>
<dbReference type="GO" id="GO:0005741">
    <property type="term" value="C:mitochondrial outer membrane"/>
    <property type="evidence" value="ECO:0007669"/>
    <property type="project" value="UniProtKB-SubCell"/>
</dbReference>
<dbReference type="Pfam" id="PF01124">
    <property type="entry name" value="MAPEG"/>
    <property type="match status" value="1"/>
</dbReference>
<evidence type="ECO:0000256" key="5">
    <source>
        <dbReference type="ARBA" id="ARBA00022787"/>
    </source>
</evidence>
<evidence type="ECO:0000256" key="4">
    <source>
        <dbReference type="ARBA" id="ARBA00022692"/>
    </source>
</evidence>
<dbReference type="GO" id="GO:0005635">
    <property type="term" value="C:nuclear envelope"/>
    <property type="evidence" value="ECO:0007669"/>
    <property type="project" value="TreeGrafter"/>
</dbReference>
<evidence type="ECO:0000256" key="8">
    <source>
        <dbReference type="ARBA" id="ARBA00023098"/>
    </source>
</evidence>
<keyword evidence="4 23" id="KW-0812">Transmembrane</keyword>
<dbReference type="SUPFAM" id="SSF161084">
    <property type="entry name" value="MAPEG domain-like"/>
    <property type="match status" value="1"/>
</dbReference>
<keyword evidence="25" id="KW-1185">Reference proteome</keyword>
<dbReference type="GO" id="GO:0006629">
    <property type="term" value="P:lipid metabolic process"/>
    <property type="evidence" value="ECO:0007669"/>
    <property type="project" value="UniProtKB-KW"/>
</dbReference>
<evidence type="ECO:0000256" key="6">
    <source>
        <dbReference type="ARBA" id="ARBA00022989"/>
    </source>
</evidence>
<dbReference type="EC" id="4.4.1.20" evidence="16"/>
<organism evidence="24 25">
    <name type="scientific">Exaiptasia diaphana</name>
    <name type="common">Tropical sea anemone</name>
    <name type="synonym">Aiptasia pulchella</name>
    <dbReference type="NCBI Taxonomy" id="2652724"/>
    <lineage>
        <taxon>Eukaryota</taxon>
        <taxon>Metazoa</taxon>
        <taxon>Cnidaria</taxon>
        <taxon>Anthozoa</taxon>
        <taxon>Hexacorallia</taxon>
        <taxon>Actiniaria</taxon>
        <taxon>Aiptasiidae</taxon>
        <taxon>Exaiptasia</taxon>
    </lineage>
</organism>
<keyword evidence="11" id="KW-0564">Palmitate</keyword>
<feature type="transmembrane region" description="Helical" evidence="23">
    <location>
        <begin position="70"/>
        <end position="95"/>
    </location>
</feature>
<dbReference type="FunFam" id="1.20.120.550:FF:000004">
    <property type="entry name" value="Microsomal glutathione S-transferase 3"/>
    <property type="match status" value="1"/>
</dbReference>
<comment type="catalytic activity">
    <reaction evidence="19">
        <text>15-deoxy-Delta(12,14)-prostaglandin J2 + glutathione = 15-deoxy-Delta(12,14)-prostaglandin J2-S-(R)-glutathione</text>
        <dbReference type="Rhea" id="RHEA:75963"/>
        <dbReference type="ChEBI" id="CHEBI:57925"/>
        <dbReference type="ChEBI" id="CHEBI:85236"/>
        <dbReference type="ChEBI" id="CHEBI:194498"/>
    </reaction>
    <physiologicalReaction direction="left-to-right" evidence="19">
        <dbReference type="Rhea" id="RHEA:75964"/>
    </physiologicalReaction>
</comment>
<evidence type="ECO:0000256" key="23">
    <source>
        <dbReference type="SAM" id="Phobius"/>
    </source>
</evidence>
<evidence type="ECO:0000256" key="2">
    <source>
        <dbReference type="ARBA" id="ARBA00010459"/>
    </source>
</evidence>
<evidence type="ECO:0000313" key="24">
    <source>
        <dbReference type="EnsemblMetazoa" id="XP_020910615.1"/>
    </source>
</evidence>